<dbReference type="GO" id="GO:0003723">
    <property type="term" value="F:RNA binding"/>
    <property type="evidence" value="ECO:0007669"/>
    <property type="project" value="InterPro"/>
</dbReference>
<accession>A0A9P6KZR5</accession>
<dbReference type="InterPro" id="IPR040183">
    <property type="entry name" value="THUMPD1-like"/>
</dbReference>
<dbReference type="GO" id="GO:0006400">
    <property type="term" value="P:tRNA modification"/>
    <property type="evidence" value="ECO:0007669"/>
    <property type="project" value="InterPro"/>
</dbReference>
<organism evidence="1 2">
    <name type="scientific">Nosema granulosis</name>
    <dbReference type="NCBI Taxonomy" id="83296"/>
    <lineage>
        <taxon>Eukaryota</taxon>
        <taxon>Fungi</taxon>
        <taxon>Fungi incertae sedis</taxon>
        <taxon>Microsporidia</taxon>
        <taxon>Nosematidae</taxon>
        <taxon>Nosema</taxon>
    </lineage>
</organism>
<dbReference type="AlphaFoldDB" id="A0A9P6KZR5"/>
<dbReference type="PANTHER" id="PTHR13452:SF10">
    <property type="entry name" value="THUMP DOMAIN-CONTAINING PROTEIN 1"/>
    <property type="match status" value="1"/>
</dbReference>
<dbReference type="Gene3D" id="3.30.2300.10">
    <property type="entry name" value="THUMP superfamily"/>
    <property type="match status" value="1"/>
</dbReference>
<protein>
    <recommendedName>
        <fullName evidence="3">THUMP domain-containing protein</fullName>
    </recommendedName>
</protein>
<gene>
    <name evidence="1" type="ORF">NGRA_0758</name>
</gene>
<dbReference type="EMBL" id="SBJO01000033">
    <property type="protein sequence ID" value="KAF9764175.1"/>
    <property type="molecule type" value="Genomic_DNA"/>
</dbReference>
<comment type="caution">
    <text evidence="1">The sequence shown here is derived from an EMBL/GenBank/DDBJ whole genome shotgun (WGS) entry which is preliminary data.</text>
</comment>
<dbReference type="CDD" id="cd11717">
    <property type="entry name" value="THUMP_THUMPD1_like"/>
    <property type="match status" value="1"/>
</dbReference>
<sequence>MKSGFYVSCKKGREEKAFKEFLGVLTNLVDSSKTYDNYENINIREEILKEVKSLEKNPFKIYFQYRSMFFVSNDSELSPSCIFRALRERAIYFSYIQRIIPIDEFFKFDSDKIKSFIQNKFMHLHKSYKIIYEERFVPEDTRLKVFDSITNVVNLKVDLTSPYYLVVVQALKNNVGISIITDEPSNFNFSKENSTK</sequence>
<keyword evidence="2" id="KW-1185">Reference proteome</keyword>
<dbReference type="SUPFAM" id="SSF143437">
    <property type="entry name" value="THUMP domain-like"/>
    <property type="match status" value="1"/>
</dbReference>
<dbReference type="OrthoDB" id="367221at2759"/>
<dbReference type="Proteomes" id="UP000740883">
    <property type="component" value="Unassembled WGS sequence"/>
</dbReference>
<dbReference type="PANTHER" id="PTHR13452">
    <property type="entry name" value="THUMP DOMAIN CONTAINING PROTEIN 1-RELATED"/>
    <property type="match status" value="1"/>
</dbReference>
<reference evidence="1 2" key="1">
    <citation type="journal article" date="2020" name="Genome Biol. Evol.">
        <title>Comparative genomics of strictly vertically transmitted, feminizing microsporidia endosymbionts of amphipod crustaceans.</title>
        <authorList>
            <person name="Cormier A."/>
            <person name="Chebbi M.A."/>
            <person name="Giraud I."/>
            <person name="Wattier R."/>
            <person name="Teixeira M."/>
            <person name="Gilbert C."/>
            <person name="Rigaud T."/>
            <person name="Cordaux R."/>
        </authorList>
    </citation>
    <scope>NUCLEOTIDE SEQUENCE [LARGE SCALE GENOMIC DNA]</scope>
    <source>
        <strain evidence="1 2">Ou3-Ou53</strain>
    </source>
</reference>
<name>A0A9P6KZR5_9MICR</name>
<evidence type="ECO:0008006" key="3">
    <source>
        <dbReference type="Google" id="ProtNLM"/>
    </source>
</evidence>
<evidence type="ECO:0000313" key="1">
    <source>
        <dbReference type="EMBL" id="KAF9764175.1"/>
    </source>
</evidence>
<evidence type="ECO:0000313" key="2">
    <source>
        <dbReference type="Proteomes" id="UP000740883"/>
    </source>
</evidence>
<proteinExistence type="predicted"/>